<evidence type="ECO:0000313" key="1">
    <source>
        <dbReference type="EMBL" id="WUM21274.1"/>
    </source>
</evidence>
<dbReference type="EMBL" id="CP108021">
    <property type="protein sequence ID" value="WUM21274.1"/>
    <property type="molecule type" value="Genomic_DNA"/>
</dbReference>
<dbReference type="KEGG" id="whr:OG579_05610"/>
<protein>
    <recommendedName>
        <fullName evidence="3">Phospholipase</fullName>
    </recommendedName>
</protein>
<dbReference type="GO" id="GO:0006644">
    <property type="term" value="P:phospholipid metabolic process"/>
    <property type="evidence" value="ECO:0007669"/>
    <property type="project" value="InterPro"/>
</dbReference>
<dbReference type="InterPro" id="IPR036444">
    <property type="entry name" value="PLipase_A2_dom_sf"/>
</dbReference>
<dbReference type="Proteomes" id="UP001432128">
    <property type="component" value="Chromosome"/>
</dbReference>
<dbReference type="GO" id="GO:0004623">
    <property type="term" value="F:phospholipase A2 activity"/>
    <property type="evidence" value="ECO:0007669"/>
    <property type="project" value="InterPro"/>
</dbReference>
<dbReference type="GO" id="GO:0050482">
    <property type="term" value="P:arachidonate secretion"/>
    <property type="evidence" value="ECO:0007669"/>
    <property type="project" value="InterPro"/>
</dbReference>
<dbReference type="Gene3D" id="1.20.90.10">
    <property type="entry name" value="Phospholipase A2 domain"/>
    <property type="match status" value="1"/>
</dbReference>
<dbReference type="SUPFAM" id="SSF48619">
    <property type="entry name" value="Phospholipase A2, PLA2"/>
    <property type="match status" value="1"/>
</dbReference>
<accession>A0AAU4K5M2</accession>
<reference evidence="1 2" key="1">
    <citation type="submission" date="2022-10" db="EMBL/GenBank/DDBJ databases">
        <title>The complete genomes of actinobacterial strains from the NBC collection.</title>
        <authorList>
            <person name="Joergensen T.S."/>
            <person name="Alvarez Arevalo M."/>
            <person name="Sterndorff E.B."/>
            <person name="Faurdal D."/>
            <person name="Vuksanovic O."/>
            <person name="Mourched A.-S."/>
            <person name="Charusanti P."/>
            <person name="Shaw S."/>
            <person name="Blin K."/>
            <person name="Weber T."/>
        </authorList>
    </citation>
    <scope>NUCLEOTIDE SEQUENCE [LARGE SCALE GENOMIC DNA]</scope>
    <source>
        <strain evidence="1 2">NBC_00319</strain>
    </source>
</reference>
<dbReference type="AlphaFoldDB" id="A0AAU4K5M2"/>
<evidence type="ECO:0008006" key="3">
    <source>
        <dbReference type="Google" id="ProtNLM"/>
    </source>
</evidence>
<organism evidence="1 2">
    <name type="scientific">Williamsia herbipolensis</name>
    <dbReference type="NCBI Taxonomy" id="1603258"/>
    <lineage>
        <taxon>Bacteria</taxon>
        <taxon>Bacillati</taxon>
        <taxon>Actinomycetota</taxon>
        <taxon>Actinomycetes</taxon>
        <taxon>Mycobacteriales</taxon>
        <taxon>Nocardiaceae</taxon>
        <taxon>Williamsia</taxon>
    </lineage>
</organism>
<sequence>MTNARRRILLPLITFGLLLCLLMVAAQAGLWGSRDAATRWTPPPADLLTPAGAAVAALTGPDPMGALTALGPDPRAALGYTPVIIDGSPAAGGGGCSSPIPLPRRFEPLCRIHDLGYDLLRWGARTGHPLGPWARHRIDHDLIEGMHRVCDDPICTAAADLVDIGVSGNTWRQGGRDPVGGEDLGDIGVSIAVAVARP</sequence>
<proteinExistence type="predicted"/>
<evidence type="ECO:0000313" key="2">
    <source>
        <dbReference type="Proteomes" id="UP001432128"/>
    </source>
</evidence>
<keyword evidence="2" id="KW-1185">Reference proteome</keyword>
<gene>
    <name evidence="1" type="ORF">OG579_05610</name>
</gene>
<name>A0AAU4K5M2_9NOCA</name>
<dbReference type="RefSeq" id="WP_328858386.1">
    <property type="nucleotide sequence ID" value="NZ_CP108021.1"/>
</dbReference>